<dbReference type="KEGG" id="halt:IM660_05500"/>
<dbReference type="InterPro" id="IPR009097">
    <property type="entry name" value="Cyclic_Pdiesterase"/>
</dbReference>
<reference evidence="2 3" key="1">
    <citation type="submission" date="2020-10" db="EMBL/GenBank/DDBJ databases">
        <title>Haloactinobacterium sp. RN3S43, a bacterium isolated from saline soil.</title>
        <authorList>
            <person name="Sun J.-Q."/>
        </authorList>
    </citation>
    <scope>NUCLEOTIDE SEQUENCE [LARGE SCALE GENOMIC DNA]</scope>
    <source>
        <strain evidence="2 3">RN3S43</strain>
    </source>
</reference>
<feature type="region of interest" description="Disordered" evidence="1">
    <location>
        <begin position="1"/>
        <end position="36"/>
    </location>
</feature>
<dbReference type="Pfam" id="PF13563">
    <property type="entry name" value="2_5_RNA_ligase2"/>
    <property type="match status" value="1"/>
</dbReference>
<name>A0A7M1SYA2_9MICO</name>
<dbReference type="GO" id="GO:0016874">
    <property type="term" value="F:ligase activity"/>
    <property type="evidence" value="ECO:0007669"/>
    <property type="project" value="UniProtKB-KW"/>
</dbReference>
<evidence type="ECO:0000313" key="2">
    <source>
        <dbReference type="EMBL" id="QOR71732.1"/>
    </source>
</evidence>
<dbReference type="Gene3D" id="3.90.1140.10">
    <property type="entry name" value="Cyclic phosphodiesterase"/>
    <property type="match status" value="1"/>
</dbReference>
<dbReference type="EMBL" id="CP063169">
    <property type="protein sequence ID" value="QOR71732.1"/>
    <property type="molecule type" value="Genomic_DNA"/>
</dbReference>
<accession>A0A7M1SYA2</accession>
<protein>
    <submittedName>
        <fullName evidence="2">2'-5' RNA ligase family protein</fullName>
    </submittedName>
</protein>
<keyword evidence="3" id="KW-1185">Reference proteome</keyword>
<evidence type="ECO:0000313" key="3">
    <source>
        <dbReference type="Proteomes" id="UP000593758"/>
    </source>
</evidence>
<dbReference type="PANTHER" id="PTHR40037:SF1">
    <property type="entry name" value="PHOSPHOESTERASE SAOUHSC_00951-RELATED"/>
    <property type="match status" value="1"/>
</dbReference>
<dbReference type="PANTHER" id="PTHR40037">
    <property type="entry name" value="PHOSPHOESTERASE YJCG-RELATED"/>
    <property type="match status" value="1"/>
</dbReference>
<dbReference type="RefSeq" id="WP_193498387.1">
    <property type="nucleotide sequence ID" value="NZ_CP063169.1"/>
</dbReference>
<feature type="compositionally biased region" description="Polar residues" evidence="1">
    <location>
        <begin position="1"/>
        <end position="10"/>
    </location>
</feature>
<dbReference type="AlphaFoldDB" id="A0A7M1SYA2"/>
<feature type="compositionally biased region" description="Pro residues" evidence="1">
    <location>
        <begin position="27"/>
        <end position="36"/>
    </location>
</feature>
<dbReference type="InterPro" id="IPR050580">
    <property type="entry name" value="2H_phosphoesterase_YjcG-like"/>
</dbReference>
<sequence length="211" mass="22457">MTHGQSTTVRASDPVASETAATSAPDPTVPPPPVGVPVPPGHVRIGVAIPVPEPYAASLTRARLRADDPLARSIPPHITLLPPTDIPEDAIADVQAHLARIATDQRPFVVELNGTDTFRPVSPVVFVQLSTGTDACTALQEAVNDGPLAQRLRFPFHPHVTLAHAVDESALDEAADTMAEFDAVFPVAHFCLYEHGEDGVWRDVCTYALTS</sequence>
<dbReference type="SUPFAM" id="SSF55144">
    <property type="entry name" value="LigT-like"/>
    <property type="match status" value="1"/>
</dbReference>
<evidence type="ECO:0000256" key="1">
    <source>
        <dbReference type="SAM" id="MobiDB-lite"/>
    </source>
</evidence>
<keyword evidence="2" id="KW-0436">Ligase</keyword>
<dbReference type="Proteomes" id="UP000593758">
    <property type="component" value="Chromosome"/>
</dbReference>
<organism evidence="2 3">
    <name type="scientific">Ruania alkalisoli</name>
    <dbReference type="NCBI Taxonomy" id="2779775"/>
    <lineage>
        <taxon>Bacteria</taxon>
        <taxon>Bacillati</taxon>
        <taxon>Actinomycetota</taxon>
        <taxon>Actinomycetes</taxon>
        <taxon>Micrococcales</taxon>
        <taxon>Ruaniaceae</taxon>
        <taxon>Ruania</taxon>
    </lineage>
</organism>
<proteinExistence type="predicted"/>
<gene>
    <name evidence="2" type="ORF">IM660_05500</name>
</gene>